<dbReference type="Ensembl" id="ENSNLET00000046046.1">
    <property type="protein sequence ID" value="ENSNLEP00000047955.1"/>
    <property type="gene ID" value="ENSNLEG00000017586.2"/>
</dbReference>
<dbReference type="GO" id="GO:0031700">
    <property type="term" value="F:adrenomedullin receptor binding"/>
    <property type="evidence" value="ECO:0007669"/>
    <property type="project" value="TreeGrafter"/>
</dbReference>
<dbReference type="GO" id="GO:0005179">
    <property type="term" value="F:hormone activity"/>
    <property type="evidence" value="ECO:0007669"/>
    <property type="project" value="UniProtKB-KW"/>
</dbReference>
<evidence type="ECO:0000256" key="8">
    <source>
        <dbReference type="ARBA" id="ARBA00023157"/>
    </source>
</evidence>
<dbReference type="GO" id="GO:0003073">
    <property type="term" value="P:regulation of systemic arterial blood pressure"/>
    <property type="evidence" value="ECO:0007669"/>
    <property type="project" value="TreeGrafter"/>
</dbReference>
<reference evidence="11" key="3">
    <citation type="submission" date="2025-09" db="UniProtKB">
        <authorList>
            <consortium name="Ensembl"/>
        </authorList>
    </citation>
    <scope>IDENTIFICATION</scope>
</reference>
<keyword evidence="7" id="KW-0027">Amidation</keyword>
<feature type="chain" id="PRO_5014129781" evidence="10">
    <location>
        <begin position="20"/>
        <end position="138"/>
    </location>
</feature>
<evidence type="ECO:0000256" key="7">
    <source>
        <dbReference type="ARBA" id="ARBA00022815"/>
    </source>
</evidence>
<dbReference type="PANTHER" id="PTHR23414:SF3">
    <property type="entry name" value="PRO-ADRENOMEDULLIN"/>
    <property type="match status" value="1"/>
</dbReference>
<name>A0A2I3HWM7_NOMLE</name>
<keyword evidence="3" id="KW-0964">Secreted</keyword>
<dbReference type="PANTHER" id="PTHR23414">
    <property type="entry name" value="ADRENOMEDULLIN, ADM"/>
    <property type="match status" value="1"/>
</dbReference>
<evidence type="ECO:0000256" key="6">
    <source>
        <dbReference type="ARBA" id="ARBA00022729"/>
    </source>
</evidence>
<dbReference type="GO" id="GO:0007189">
    <property type="term" value="P:adenylate cyclase-activating G protein-coupled receptor signaling pathway"/>
    <property type="evidence" value="ECO:0007669"/>
    <property type="project" value="TreeGrafter"/>
</dbReference>
<keyword evidence="6 10" id="KW-0732">Signal</keyword>
<evidence type="ECO:0000256" key="1">
    <source>
        <dbReference type="ARBA" id="ARBA00004613"/>
    </source>
</evidence>
<comment type="subcellular location">
    <subcellularLocation>
        <location evidence="1">Secreted</location>
    </subcellularLocation>
</comment>
<evidence type="ECO:0000256" key="5">
    <source>
        <dbReference type="ARBA" id="ARBA00022702"/>
    </source>
</evidence>
<keyword evidence="5" id="KW-0372">Hormone</keyword>
<evidence type="ECO:0000256" key="2">
    <source>
        <dbReference type="ARBA" id="ARBA00010575"/>
    </source>
</evidence>
<accession>A0A2I3HWM7</accession>
<dbReference type="PRINTS" id="PR00801">
    <property type="entry name" value="ADRENOMEDULN"/>
</dbReference>
<keyword evidence="4" id="KW-0165">Cleavage on pair of basic residues</keyword>
<dbReference type="EMBL" id="ADFV01112236">
    <property type="status" value="NOT_ANNOTATED_CDS"/>
    <property type="molecule type" value="Genomic_DNA"/>
</dbReference>
<reference evidence="11" key="2">
    <citation type="submission" date="2025-08" db="UniProtKB">
        <authorList>
            <consortium name="Ensembl"/>
        </authorList>
    </citation>
    <scope>IDENTIFICATION</scope>
</reference>
<dbReference type="AlphaFoldDB" id="A0A2I3HWM7"/>
<evidence type="ECO:0000256" key="3">
    <source>
        <dbReference type="ARBA" id="ARBA00022525"/>
    </source>
</evidence>
<protein>
    <submittedName>
        <fullName evidence="11">Adrenomedullin</fullName>
    </submittedName>
</protein>
<dbReference type="GeneTree" id="ENSGT00940000154380"/>
<dbReference type="InterPro" id="IPR051665">
    <property type="entry name" value="Adrenomedullin-reg_peptide"/>
</dbReference>
<dbReference type="GO" id="GO:0010460">
    <property type="term" value="P:positive regulation of heart rate"/>
    <property type="evidence" value="ECO:0007669"/>
    <property type="project" value="TreeGrafter"/>
</dbReference>
<evidence type="ECO:0000256" key="4">
    <source>
        <dbReference type="ARBA" id="ARBA00022685"/>
    </source>
</evidence>
<evidence type="ECO:0000313" key="12">
    <source>
        <dbReference type="Proteomes" id="UP000001073"/>
    </source>
</evidence>
<comment type="similarity">
    <text evidence="2">Belongs to the adrenomedullin family.</text>
</comment>
<sequence>MKLISVALMYLGSLAFLGADTARLDVASEFRKKWNKWALSRGKRELRMSSSYPTGLADVKAGPAQTLIRPQDMKGASRSPEDSCLSSPPPRQSGCRPHPSQALPPEHEQLPGPPELWLPLRDVHSAEAGTPDLPVHRQ</sequence>
<evidence type="ECO:0000256" key="9">
    <source>
        <dbReference type="SAM" id="MobiDB-lite"/>
    </source>
</evidence>
<organism evidence="11 12">
    <name type="scientific">Nomascus leucogenys</name>
    <name type="common">Northern white-cheeked gibbon</name>
    <name type="synonym">Hylobates leucogenys</name>
    <dbReference type="NCBI Taxonomy" id="61853"/>
    <lineage>
        <taxon>Eukaryota</taxon>
        <taxon>Metazoa</taxon>
        <taxon>Chordata</taxon>
        <taxon>Craniata</taxon>
        <taxon>Vertebrata</taxon>
        <taxon>Euteleostomi</taxon>
        <taxon>Mammalia</taxon>
        <taxon>Eutheria</taxon>
        <taxon>Euarchontoglires</taxon>
        <taxon>Primates</taxon>
        <taxon>Haplorrhini</taxon>
        <taxon>Catarrhini</taxon>
        <taxon>Hylobatidae</taxon>
        <taxon>Nomascus</taxon>
    </lineage>
</organism>
<keyword evidence="12" id="KW-1185">Reference proteome</keyword>
<dbReference type="InterPro" id="IPR001710">
    <property type="entry name" value="Pro-ADM"/>
</dbReference>
<gene>
    <name evidence="11" type="primary">ADM</name>
</gene>
<evidence type="ECO:0000256" key="10">
    <source>
        <dbReference type="SAM" id="SignalP"/>
    </source>
</evidence>
<evidence type="ECO:0000313" key="11">
    <source>
        <dbReference type="Ensembl" id="ENSNLEP00000047955.1"/>
    </source>
</evidence>
<proteinExistence type="inferred from homology"/>
<feature type="region of interest" description="Disordered" evidence="9">
    <location>
        <begin position="49"/>
        <end position="138"/>
    </location>
</feature>
<feature type="signal peptide" evidence="10">
    <location>
        <begin position="1"/>
        <end position="19"/>
    </location>
</feature>
<dbReference type="Proteomes" id="UP000001073">
    <property type="component" value="Chromosome 15"/>
</dbReference>
<dbReference type="GO" id="GO:0005615">
    <property type="term" value="C:extracellular space"/>
    <property type="evidence" value="ECO:0007669"/>
    <property type="project" value="TreeGrafter"/>
</dbReference>
<keyword evidence="8" id="KW-1015">Disulfide bond</keyword>
<reference evidence="11 12" key="1">
    <citation type="submission" date="2012-10" db="EMBL/GenBank/DDBJ databases">
        <authorList>
            <consortium name="Gibbon Genome Sequencing Consortium"/>
        </authorList>
    </citation>
    <scope>NUCLEOTIDE SEQUENCE [LARGE SCALE GENOMIC DNA]</scope>
</reference>
<dbReference type="GO" id="GO:1990410">
    <property type="term" value="P:adrenomedullin receptor signaling pathway"/>
    <property type="evidence" value="ECO:0007669"/>
    <property type="project" value="TreeGrafter"/>
</dbReference>